<dbReference type="PANTHER" id="PTHR18964">
    <property type="entry name" value="ROK (REPRESSOR, ORF, KINASE) FAMILY"/>
    <property type="match status" value="1"/>
</dbReference>
<dbReference type="RefSeq" id="WP_346044907.1">
    <property type="nucleotide sequence ID" value="NZ_BAAACP010000009.1"/>
</dbReference>
<accession>A0ABP3XFL5</accession>
<keyword evidence="3" id="KW-1185">Reference proteome</keyword>
<sequence>MSKYICLDIGGTYIKYGVLTQEGKFLSKGKNPTIKENQHILDNIKNIIRSCKKDYDVKGICISSAGIVDSKKGKIISATLIPNYSGLNLKEELEKEFNINCEVENDVNCVGIAESFIGEAKNTSSSVCITVGTGIGGCIIVDNKILNGFTNSAGELGYMHIKDSRFSKIATTSSLVNRVSKLKNRKISGEEIFELAKCGDDICIEEIDNMLENLAIGIANIIYIINPEVVILGGGIMEQEEYIKERLYKHLKEKVVNEILENTSIKFAKNQNDSGMIGALKNYIKKN</sequence>
<reference evidence="3" key="1">
    <citation type="journal article" date="2019" name="Int. J. Syst. Evol. Microbiol.">
        <title>The Global Catalogue of Microorganisms (GCM) 10K type strain sequencing project: providing services to taxonomists for standard genome sequencing and annotation.</title>
        <authorList>
            <consortium name="The Broad Institute Genomics Platform"/>
            <consortium name="The Broad Institute Genome Sequencing Center for Infectious Disease"/>
            <person name="Wu L."/>
            <person name="Ma J."/>
        </authorList>
    </citation>
    <scope>NUCLEOTIDE SEQUENCE [LARGE SCALE GENOMIC DNA]</scope>
    <source>
        <strain evidence="3">JCM 6486</strain>
    </source>
</reference>
<dbReference type="InterPro" id="IPR043129">
    <property type="entry name" value="ATPase_NBD"/>
</dbReference>
<dbReference type="Proteomes" id="UP001400965">
    <property type="component" value="Unassembled WGS sequence"/>
</dbReference>
<proteinExistence type="inferred from homology"/>
<dbReference type="EMBL" id="BAAACP010000009">
    <property type="protein sequence ID" value="GAA0864253.1"/>
    <property type="molecule type" value="Genomic_DNA"/>
</dbReference>
<dbReference type="SUPFAM" id="SSF53067">
    <property type="entry name" value="Actin-like ATPase domain"/>
    <property type="match status" value="1"/>
</dbReference>
<evidence type="ECO:0000313" key="2">
    <source>
        <dbReference type="EMBL" id="GAA0864253.1"/>
    </source>
</evidence>
<dbReference type="Gene3D" id="3.30.420.40">
    <property type="match status" value="2"/>
</dbReference>
<dbReference type="PANTHER" id="PTHR18964:SF165">
    <property type="entry name" value="BETA-GLUCOSIDE KINASE"/>
    <property type="match status" value="1"/>
</dbReference>
<comment type="similarity">
    <text evidence="1">Belongs to the ROK (NagC/XylR) family.</text>
</comment>
<gene>
    <name evidence="2" type="ORF">GCM10008917_16960</name>
</gene>
<dbReference type="Pfam" id="PF00480">
    <property type="entry name" value="ROK"/>
    <property type="match status" value="1"/>
</dbReference>
<evidence type="ECO:0000313" key="3">
    <source>
        <dbReference type="Proteomes" id="UP001400965"/>
    </source>
</evidence>
<evidence type="ECO:0000256" key="1">
    <source>
        <dbReference type="ARBA" id="ARBA00006479"/>
    </source>
</evidence>
<comment type="caution">
    <text evidence="2">The sequence shown here is derived from an EMBL/GenBank/DDBJ whole genome shotgun (WGS) entry which is preliminary data.</text>
</comment>
<dbReference type="CDD" id="cd24068">
    <property type="entry name" value="ASKHA_NBD_ROK_FnNanK-like"/>
    <property type="match status" value="1"/>
</dbReference>
<name>A0ABP3XFL5_9FIRM</name>
<organism evidence="2 3">
    <name type="scientific">Paraclostridium tenue</name>
    <dbReference type="NCBI Taxonomy" id="1737"/>
    <lineage>
        <taxon>Bacteria</taxon>
        <taxon>Bacillati</taxon>
        <taxon>Bacillota</taxon>
        <taxon>Clostridia</taxon>
        <taxon>Peptostreptococcales</taxon>
        <taxon>Peptostreptococcaceae</taxon>
        <taxon>Paraclostridium</taxon>
    </lineage>
</organism>
<protein>
    <submittedName>
        <fullName evidence="2">ROK family protein</fullName>
    </submittedName>
</protein>
<dbReference type="InterPro" id="IPR000600">
    <property type="entry name" value="ROK"/>
</dbReference>